<dbReference type="CDD" id="cd06170">
    <property type="entry name" value="LuxR_C_like"/>
    <property type="match status" value="1"/>
</dbReference>
<keyword evidence="1" id="KW-0805">Transcription regulation</keyword>
<dbReference type="SUPFAM" id="SSF46894">
    <property type="entry name" value="C-terminal effector domain of the bipartite response regulators"/>
    <property type="match status" value="1"/>
</dbReference>
<dbReference type="InterPro" id="IPR000792">
    <property type="entry name" value="Tscrpt_reg_LuxR_C"/>
</dbReference>
<dbReference type="EMBL" id="CP108110">
    <property type="protein sequence ID" value="WUQ87692.1"/>
    <property type="molecule type" value="Genomic_DNA"/>
</dbReference>
<reference evidence="6" key="1">
    <citation type="submission" date="2022-10" db="EMBL/GenBank/DDBJ databases">
        <title>The complete genomes of actinobacterial strains from the NBC collection.</title>
        <authorList>
            <person name="Joergensen T.S."/>
            <person name="Alvarez Arevalo M."/>
            <person name="Sterndorff E.B."/>
            <person name="Faurdal D."/>
            <person name="Vuksanovic O."/>
            <person name="Mourched A.-S."/>
            <person name="Charusanti P."/>
            <person name="Shaw S."/>
            <person name="Blin K."/>
            <person name="Weber T."/>
        </authorList>
    </citation>
    <scope>NUCLEOTIDE SEQUENCE</scope>
    <source>
        <strain evidence="6">NBC_00222</strain>
    </source>
</reference>
<keyword evidence="7" id="KW-1185">Reference proteome</keyword>
<keyword evidence="2" id="KW-0238">DNA-binding</keyword>
<accession>A0ABZ1UCL2</accession>
<protein>
    <submittedName>
        <fullName evidence="6">Response regulator transcription factor</fullName>
    </submittedName>
</protein>
<evidence type="ECO:0000256" key="2">
    <source>
        <dbReference type="ARBA" id="ARBA00023125"/>
    </source>
</evidence>
<organism evidence="6 7">
    <name type="scientific">Kitasatospora purpeofusca</name>
    <dbReference type="NCBI Taxonomy" id="67352"/>
    <lineage>
        <taxon>Bacteria</taxon>
        <taxon>Bacillati</taxon>
        <taxon>Actinomycetota</taxon>
        <taxon>Actinomycetes</taxon>
        <taxon>Kitasatosporales</taxon>
        <taxon>Streptomycetaceae</taxon>
        <taxon>Kitasatospora</taxon>
    </lineage>
</organism>
<evidence type="ECO:0000256" key="3">
    <source>
        <dbReference type="ARBA" id="ARBA00023163"/>
    </source>
</evidence>
<evidence type="ECO:0000256" key="1">
    <source>
        <dbReference type="ARBA" id="ARBA00023015"/>
    </source>
</evidence>
<keyword evidence="3" id="KW-0804">Transcription</keyword>
<dbReference type="PANTHER" id="PTHR44688:SF16">
    <property type="entry name" value="DNA-BINDING TRANSCRIPTIONAL ACTIVATOR DEVR_DOSR"/>
    <property type="match status" value="1"/>
</dbReference>
<dbReference type="SMART" id="SM00421">
    <property type="entry name" value="HTH_LUXR"/>
    <property type="match status" value="1"/>
</dbReference>
<evidence type="ECO:0000256" key="4">
    <source>
        <dbReference type="SAM" id="MobiDB-lite"/>
    </source>
</evidence>
<dbReference type="PROSITE" id="PS50043">
    <property type="entry name" value="HTH_LUXR_2"/>
    <property type="match status" value="1"/>
</dbReference>
<dbReference type="PRINTS" id="PR00038">
    <property type="entry name" value="HTHLUXR"/>
</dbReference>
<dbReference type="RefSeq" id="WP_328958247.1">
    <property type="nucleotide sequence ID" value="NZ_CP108110.1"/>
</dbReference>
<evidence type="ECO:0000313" key="7">
    <source>
        <dbReference type="Proteomes" id="UP001432222"/>
    </source>
</evidence>
<feature type="domain" description="HTH luxR-type" evidence="5">
    <location>
        <begin position="202"/>
        <end position="267"/>
    </location>
</feature>
<proteinExistence type="predicted"/>
<name>A0ABZ1UCL2_9ACTN</name>
<dbReference type="Gene3D" id="3.40.50.2300">
    <property type="match status" value="1"/>
</dbReference>
<sequence>MEQVRLMLHTDLTGTVHPSGTGTGTGTTRPTVPPQGRAPAHGPAHSPAHARAAHDAAAGGPGGRVTVAVYASDPVLHVGIVQQLRQRPEVELVDDADAHQARVSLVAVDSVDDETTALLYRLRHNSATRTGLVVGTFDSGDALQRAIECGVTAVLRRAEADQDRLLRLVLAMANGEGVLPGDLLAKLLDHVGSLQRSALDPHAVSLSTLTPREADMLRLVSEGLDTAEIARNTSYSERTVKNVLHEVITRLQLRNRSHAVGYALRNGLI</sequence>
<feature type="compositionally biased region" description="Low complexity" evidence="4">
    <location>
        <begin position="13"/>
        <end position="58"/>
    </location>
</feature>
<feature type="region of interest" description="Disordered" evidence="4">
    <location>
        <begin position="1"/>
        <end position="59"/>
    </location>
</feature>
<dbReference type="Proteomes" id="UP001432222">
    <property type="component" value="Chromosome"/>
</dbReference>
<evidence type="ECO:0000259" key="5">
    <source>
        <dbReference type="PROSITE" id="PS50043"/>
    </source>
</evidence>
<dbReference type="PANTHER" id="PTHR44688">
    <property type="entry name" value="DNA-BINDING TRANSCRIPTIONAL ACTIVATOR DEVR_DOSR"/>
    <property type="match status" value="1"/>
</dbReference>
<dbReference type="InterPro" id="IPR016032">
    <property type="entry name" value="Sig_transdc_resp-reg_C-effctor"/>
</dbReference>
<evidence type="ECO:0000313" key="6">
    <source>
        <dbReference type="EMBL" id="WUQ87692.1"/>
    </source>
</evidence>
<gene>
    <name evidence="6" type="ORF">OHA16_34760</name>
</gene>
<dbReference type="Pfam" id="PF00196">
    <property type="entry name" value="GerE"/>
    <property type="match status" value="1"/>
</dbReference>